<protein>
    <submittedName>
        <fullName evidence="2">Zinc knuckle CX2CX4HX4C</fullName>
    </submittedName>
</protein>
<feature type="region of interest" description="Disordered" evidence="1">
    <location>
        <begin position="1"/>
        <end position="133"/>
    </location>
</feature>
<evidence type="ECO:0000313" key="3">
    <source>
        <dbReference type="Proteomes" id="UP000245207"/>
    </source>
</evidence>
<evidence type="ECO:0000256" key="1">
    <source>
        <dbReference type="SAM" id="MobiDB-lite"/>
    </source>
</evidence>
<feature type="region of interest" description="Disordered" evidence="1">
    <location>
        <begin position="356"/>
        <end position="386"/>
    </location>
</feature>
<reference evidence="2 3" key="1">
    <citation type="journal article" date="2018" name="Mol. Plant">
        <title>The genome of Artemisia annua provides insight into the evolution of Asteraceae family and artemisinin biosynthesis.</title>
        <authorList>
            <person name="Shen Q."/>
            <person name="Zhang L."/>
            <person name="Liao Z."/>
            <person name="Wang S."/>
            <person name="Yan T."/>
            <person name="Shi P."/>
            <person name="Liu M."/>
            <person name="Fu X."/>
            <person name="Pan Q."/>
            <person name="Wang Y."/>
            <person name="Lv Z."/>
            <person name="Lu X."/>
            <person name="Zhang F."/>
            <person name="Jiang W."/>
            <person name="Ma Y."/>
            <person name="Chen M."/>
            <person name="Hao X."/>
            <person name="Li L."/>
            <person name="Tang Y."/>
            <person name="Lv G."/>
            <person name="Zhou Y."/>
            <person name="Sun X."/>
            <person name="Brodelius P.E."/>
            <person name="Rose J.K.C."/>
            <person name="Tang K."/>
        </authorList>
    </citation>
    <scope>NUCLEOTIDE SEQUENCE [LARGE SCALE GENOMIC DNA]</scope>
    <source>
        <strain evidence="3">cv. Huhao1</strain>
        <tissue evidence="2">Leaf</tissue>
    </source>
</reference>
<dbReference type="InterPro" id="IPR040256">
    <property type="entry name" value="At4g02000-like"/>
</dbReference>
<feature type="compositionally biased region" description="Basic and acidic residues" evidence="1">
    <location>
        <begin position="14"/>
        <end position="27"/>
    </location>
</feature>
<dbReference type="PANTHER" id="PTHR31286">
    <property type="entry name" value="GLYCINE-RICH CELL WALL STRUCTURAL PROTEIN 1.8-LIKE"/>
    <property type="match status" value="1"/>
</dbReference>
<keyword evidence="3" id="KW-1185">Reference proteome</keyword>
<sequence length="386" mass="42667">MSRNSSKRQLKVPAKFDDSVHDLDSRMKNQNMNKKKNKECLAKDTSVGNKKDTDGNSNNQTGDGIKMVNEELVKDGDKISKTVDVNGDKVEKEIEDTAGKEESSNGNEQTECTAGKEESRNANTPVAATNVSTSSKDSVKNSYAEVVNKNVPLFDGKLKLIPTEVDDSGNEFVIFDDEMVKTGSSRCMCKIGVGRVGYARVLIEVSAKKGLPDKIDVKYKNNVNEITGNKTIQVKYDWIPPLCTECCVFGHCKVSCPTCVNTKVNVEVEVSVNKKDNSEVMEGFNEVVNKRKERQVNKNKNNMNKPPNQPKRNVTYAGVVNKQVYKPKEMQSVNPTVEGGKSGGCNKTKEFSQEKVDKVKIDKGKKHHNDIGGVKTANKFDTLSQL</sequence>
<dbReference type="AlphaFoldDB" id="A0A2U1NMY9"/>
<feature type="compositionally biased region" description="Basic and acidic residues" evidence="1">
    <location>
        <begin position="68"/>
        <end position="103"/>
    </location>
</feature>
<evidence type="ECO:0000313" key="2">
    <source>
        <dbReference type="EMBL" id="PWA74874.1"/>
    </source>
</evidence>
<accession>A0A2U1NMY9</accession>
<gene>
    <name evidence="2" type="ORF">CTI12_AA248330</name>
</gene>
<dbReference type="EMBL" id="PKPP01002499">
    <property type="protein sequence ID" value="PWA74874.1"/>
    <property type="molecule type" value="Genomic_DNA"/>
</dbReference>
<dbReference type="Proteomes" id="UP000245207">
    <property type="component" value="Unassembled WGS sequence"/>
</dbReference>
<feature type="compositionally biased region" description="Polar residues" evidence="1">
    <location>
        <begin position="121"/>
        <end position="133"/>
    </location>
</feature>
<name>A0A2U1NMY9_ARTAN</name>
<proteinExistence type="predicted"/>
<organism evidence="2 3">
    <name type="scientific">Artemisia annua</name>
    <name type="common">Sweet wormwood</name>
    <dbReference type="NCBI Taxonomy" id="35608"/>
    <lineage>
        <taxon>Eukaryota</taxon>
        <taxon>Viridiplantae</taxon>
        <taxon>Streptophyta</taxon>
        <taxon>Embryophyta</taxon>
        <taxon>Tracheophyta</taxon>
        <taxon>Spermatophyta</taxon>
        <taxon>Magnoliopsida</taxon>
        <taxon>eudicotyledons</taxon>
        <taxon>Gunneridae</taxon>
        <taxon>Pentapetalae</taxon>
        <taxon>asterids</taxon>
        <taxon>campanulids</taxon>
        <taxon>Asterales</taxon>
        <taxon>Asteraceae</taxon>
        <taxon>Asteroideae</taxon>
        <taxon>Anthemideae</taxon>
        <taxon>Artemisiinae</taxon>
        <taxon>Artemisia</taxon>
    </lineage>
</organism>
<dbReference type="PANTHER" id="PTHR31286:SF180">
    <property type="entry name" value="OS10G0362600 PROTEIN"/>
    <property type="match status" value="1"/>
</dbReference>
<comment type="caution">
    <text evidence="2">The sequence shown here is derived from an EMBL/GenBank/DDBJ whole genome shotgun (WGS) entry which is preliminary data.</text>
</comment>
<feature type="compositionally biased region" description="Basic residues" evidence="1">
    <location>
        <begin position="1"/>
        <end position="10"/>
    </location>
</feature>